<evidence type="ECO:0000256" key="1">
    <source>
        <dbReference type="ARBA" id="ARBA00008584"/>
    </source>
</evidence>
<dbReference type="OrthoDB" id="5281072at2759"/>
<protein>
    <recommendedName>
        <fullName evidence="4">Scytalone dehydratase-like domain-containing protein</fullName>
    </recommendedName>
</protein>
<dbReference type="EMBL" id="CAJPDS010000025">
    <property type="protein sequence ID" value="CAF9920380.1"/>
    <property type="molecule type" value="Genomic_DNA"/>
</dbReference>
<dbReference type="GO" id="GO:0016829">
    <property type="term" value="F:lyase activity"/>
    <property type="evidence" value="ECO:0007669"/>
    <property type="project" value="UniProtKB-KW"/>
</dbReference>
<evidence type="ECO:0000313" key="6">
    <source>
        <dbReference type="Proteomes" id="UP000664521"/>
    </source>
</evidence>
<keyword evidence="6" id="KW-1185">Reference proteome</keyword>
<dbReference type="SUPFAM" id="SSF54427">
    <property type="entry name" value="NTF2-like"/>
    <property type="match status" value="1"/>
</dbReference>
<comment type="similarity">
    <text evidence="1">Belongs to the scytalone dehydratase family.</text>
</comment>
<dbReference type="Gene3D" id="3.10.450.50">
    <property type="match status" value="1"/>
</dbReference>
<dbReference type="AlphaFoldDB" id="A0A8H3IGW6"/>
<proteinExistence type="inferred from homology"/>
<evidence type="ECO:0000259" key="4">
    <source>
        <dbReference type="Pfam" id="PF02982"/>
    </source>
</evidence>
<dbReference type="InterPro" id="IPR049884">
    <property type="entry name" value="Scytalone_dh"/>
</dbReference>
<accession>A0A8H3IGW6</accession>
<evidence type="ECO:0000256" key="2">
    <source>
        <dbReference type="ARBA" id="ARBA00023239"/>
    </source>
</evidence>
<feature type="region of interest" description="Disordered" evidence="3">
    <location>
        <begin position="186"/>
        <end position="229"/>
    </location>
</feature>
<organism evidence="5 6">
    <name type="scientific">Heterodermia speciosa</name>
    <dbReference type="NCBI Taxonomy" id="116794"/>
    <lineage>
        <taxon>Eukaryota</taxon>
        <taxon>Fungi</taxon>
        <taxon>Dikarya</taxon>
        <taxon>Ascomycota</taxon>
        <taxon>Pezizomycotina</taxon>
        <taxon>Lecanoromycetes</taxon>
        <taxon>OSLEUM clade</taxon>
        <taxon>Lecanoromycetidae</taxon>
        <taxon>Caliciales</taxon>
        <taxon>Physciaceae</taxon>
        <taxon>Heterodermia</taxon>
    </lineage>
</organism>
<feature type="domain" description="Scytalone dehydratase-like" evidence="4">
    <location>
        <begin position="10"/>
        <end position="169"/>
    </location>
</feature>
<evidence type="ECO:0000313" key="5">
    <source>
        <dbReference type="EMBL" id="CAF9920380.1"/>
    </source>
</evidence>
<name>A0A8H3IGW6_9LECA</name>
<keyword evidence="2" id="KW-0456">Lyase</keyword>
<dbReference type="Proteomes" id="UP000664521">
    <property type="component" value="Unassembled WGS sequence"/>
</dbReference>
<dbReference type="Pfam" id="PF02982">
    <property type="entry name" value="Scytalone_dh"/>
    <property type="match status" value="1"/>
</dbReference>
<sequence length="320" mass="35344">MSTESQMASEISFSDYLGLNAALYEWAESYDSKDWDRLAGCIAPTMRIDYRSFLDKIWEAMPAAEYVAMASDPHVLGNPLLKTQHFIGSSKWEYVSETEAIGWHQLRVPHQRYTDESRKEVAIKGHAHGSNQHWYKKIDGVWKFAGLAPIIRWGEFDFEGVFASGRETFGEQEQIEEQVAIAAGVSAEADGSEAETKSKPTQAHSAGTGASLGLNEDAGLAPGSTRSDVTNTLELTNSLNERLAPKTFEEALAKQDASNQDLAVAHLPKPTHMPAEGSEKSIDTQPEEEQARLMQIAREDGKLFEMQVAEVPVTQVQLTV</sequence>
<dbReference type="InterPro" id="IPR032710">
    <property type="entry name" value="NTF2-like_dom_sf"/>
</dbReference>
<reference evidence="5" key="1">
    <citation type="submission" date="2021-03" db="EMBL/GenBank/DDBJ databases">
        <authorList>
            <person name="Tagirdzhanova G."/>
        </authorList>
    </citation>
    <scope>NUCLEOTIDE SEQUENCE</scope>
</reference>
<feature type="region of interest" description="Disordered" evidence="3">
    <location>
        <begin position="269"/>
        <end position="288"/>
    </location>
</feature>
<comment type="caution">
    <text evidence="5">The sequence shown here is derived from an EMBL/GenBank/DDBJ whole genome shotgun (WGS) entry which is preliminary data.</text>
</comment>
<gene>
    <name evidence="5" type="ORF">HETSPECPRED_004253</name>
</gene>
<evidence type="ECO:0000256" key="3">
    <source>
        <dbReference type="SAM" id="MobiDB-lite"/>
    </source>
</evidence>